<dbReference type="Proteomes" id="UP000045545">
    <property type="component" value="Unassembled WGS sequence"/>
</dbReference>
<evidence type="ECO:0000259" key="5">
    <source>
        <dbReference type="PROSITE" id="PS50893"/>
    </source>
</evidence>
<proteinExistence type="inferred from homology"/>
<dbReference type="CDD" id="cd03255">
    <property type="entry name" value="ABC_MJ0796_LolCDE_FtsE"/>
    <property type="match status" value="1"/>
</dbReference>
<dbReference type="InterPro" id="IPR003593">
    <property type="entry name" value="AAA+_ATPase"/>
</dbReference>
<dbReference type="InterPro" id="IPR027417">
    <property type="entry name" value="P-loop_NTPase"/>
</dbReference>
<keyword evidence="3" id="KW-0547">Nucleotide-binding</keyword>
<dbReference type="STRING" id="690567.1987"/>
<dbReference type="Pfam" id="PF00005">
    <property type="entry name" value="ABC_tran"/>
    <property type="match status" value="1"/>
</dbReference>
<dbReference type="EMBL" id="CGIH01000032">
    <property type="protein sequence ID" value="CFX83895.1"/>
    <property type="molecule type" value="Genomic_DNA"/>
</dbReference>
<feature type="domain" description="ABC transporter" evidence="5">
    <location>
        <begin position="15"/>
        <end position="248"/>
    </location>
</feature>
<dbReference type="SUPFAM" id="SSF52540">
    <property type="entry name" value="P-loop containing nucleoside triphosphate hydrolases"/>
    <property type="match status" value="1"/>
</dbReference>
<dbReference type="GO" id="GO:0022857">
    <property type="term" value="F:transmembrane transporter activity"/>
    <property type="evidence" value="ECO:0007669"/>
    <property type="project" value="UniProtKB-ARBA"/>
</dbReference>
<dbReference type="OrthoDB" id="9802264at2"/>
<dbReference type="GO" id="GO:0098796">
    <property type="term" value="C:membrane protein complex"/>
    <property type="evidence" value="ECO:0007669"/>
    <property type="project" value="UniProtKB-ARBA"/>
</dbReference>
<accession>A0A0E4C954</accession>
<dbReference type="PANTHER" id="PTHR42798:SF6">
    <property type="entry name" value="CELL DIVISION ATP-BINDING PROTEIN FTSE"/>
    <property type="match status" value="1"/>
</dbReference>
<reference evidence="6 7" key="1">
    <citation type="submission" date="2015-03" db="EMBL/GenBank/DDBJ databases">
        <authorList>
            <person name="Murphy D."/>
        </authorList>
    </citation>
    <scope>NUCLEOTIDE SEQUENCE [LARGE SCALE GENOMIC DNA]</scope>
    <source>
        <strain evidence="6 7">OL-4</strain>
    </source>
</reference>
<protein>
    <submittedName>
        <fullName evidence="6">ABC transporter-like</fullName>
    </submittedName>
</protein>
<evidence type="ECO:0000256" key="3">
    <source>
        <dbReference type="ARBA" id="ARBA00022741"/>
    </source>
</evidence>
<comment type="similarity">
    <text evidence="1">Belongs to the ABC transporter superfamily.</text>
</comment>
<dbReference type="AlphaFoldDB" id="A0A0E4C954"/>
<dbReference type="PROSITE" id="PS50893">
    <property type="entry name" value="ABC_TRANSPORTER_2"/>
    <property type="match status" value="1"/>
</dbReference>
<dbReference type="PROSITE" id="PS00211">
    <property type="entry name" value="ABC_TRANSPORTER_1"/>
    <property type="match status" value="1"/>
</dbReference>
<gene>
    <name evidence="6" type="ORF">1987</name>
</gene>
<keyword evidence="4" id="KW-0067">ATP-binding</keyword>
<dbReference type="InterPro" id="IPR003439">
    <property type="entry name" value="ABC_transporter-like_ATP-bd"/>
</dbReference>
<dbReference type="GO" id="GO:0005524">
    <property type="term" value="F:ATP binding"/>
    <property type="evidence" value="ECO:0007669"/>
    <property type="project" value="UniProtKB-KW"/>
</dbReference>
<name>A0A0E4C954_9FIRM</name>
<dbReference type="Gene3D" id="3.40.50.300">
    <property type="entry name" value="P-loop containing nucleotide triphosphate hydrolases"/>
    <property type="match status" value="1"/>
</dbReference>
<dbReference type="PANTHER" id="PTHR42798">
    <property type="entry name" value="LIPOPROTEIN-RELEASING SYSTEM ATP-BINDING PROTEIN LOLD"/>
    <property type="match status" value="1"/>
</dbReference>
<dbReference type="InterPro" id="IPR017871">
    <property type="entry name" value="ABC_transporter-like_CS"/>
</dbReference>
<evidence type="ECO:0000313" key="6">
    <source>
        <dbReference type="EMBL" id="CFX83895.1"/>
    </source>
</evidence>
<dbReference type="InterPro" id="IPR017911">
    <property type="entry name" value="MacB-like_ATP-bd"/>
</dbReference>
<organism evidence="6 7">
    <name type="scientific">Syntrophomonas zehnderi OL-4</name>
    <dbReference type="NCBI Taxonomy" id="690567"/>
    <lineage>
        <taxon>Bacteria</taxon>
        <taxon>Bacillati</taxon>
        <taxon>Bacillota</taxon>
        <taxon>Clostridia</taxon>
        <taxon>Eubacteriales</taxon>
        <taxon>Syntrophomonadaceae</taxon>
        <taxon>Syntrophomonas</taxon>
    </lineage>
</organism>
<dbReference type="GO" id="GO:0016887">
    <property type="term" value="F:ATP hydrolysis activity"/>
    <property type="evidence" value="ECO:0007669"/>
    <property type="project" value="InterPro"/>
</dbReference>
<evidence type="ECO:0000256" key="4">
    <source>
        <dbReference type="ARBA" id="ARBA00022840"/>
    </source>
</evidence>
<evidence type="ECO:0000256" key="1">
    <source>
        <dbReference type="ARBA" id="ARBA00005417"/>
    </source>
</evidence>
<sequence length="248" mass="27418">MTSGKETKVINSGIIQIDKLRKIYRLGDEKVIALDNISLQIARGEICCILGPSGSGKSTLLNMMAGLEKPSRGSIIIRGHEISRMNENQLARFRQKYIGFVFQSYNLLPTLTALENVSLPLTFRGVKKGVRDKQALKMLTAVGLKKHRNHKPAQMSGGQQQRVGIARAFVSHPTVIFADEPTGNLDSKTSSEVMQLIVQMARQNQQTLVIVTHDAGVAAYADRIVHILDGNIAQIENITETREMKNEV</sequence>
<dbReference type="FunFam" id="3.40.50.300:FF:000032">
    <property type="entry name" value="Export ABC transporter ATP-binding protein"/>
    <property type="match status" value="1"/>
</dbReference>
<evidence type="ECO:0000313" key="7">
    <source>
        <dbReference type="Proteomes" id="UP000045545"/>
    </source>
</evidence>
<dbReference type="SMART" id="SM00382">
    <property type="entry name" value="AAA"/>
    <property type="match status" value="1"/>
</dbReference>
<dbReference type="RefSeq" id="WP_046498366.1">
    <property type="nucleotide sequence ID" value="NZ_CGIH01000032.1"/>
</dbReference>
<keyword evidence="2" id="KW-0813">Transport</keyword>
<keyword evidence="7" id="KW-1185">Reference proteome</keyword>
<evidence type="ECO:0000256" key="2">
    <source>
        <dbReference type="ARBA" id="ARBA00022448"/>
    </source>
</evidence>